<name>A0A2T5I629_9PROT</name>
<reference evidence="1 2" key="1">
    <citation type="submission" date="2018-04" db="EMBL/GenBank/DDBJ databases">
        <title>Active sludge and wastewater microbial communities from Klosterneuburg, Austria.</title>
        <authorList>
            <person name="Wagner M."/>
        </authorList>
    </citation>
    <scope>NUCLEOTIDE SEQUENCE [LARGE SCALE GENOMIC DNA]</scope>
    <source>
        <strain evidence="1 2">Nm4</strain>
    </source>
</reference>
<sequence>MFNTEDDIIPKLKASCTKEEAVAKMLGWLQGPIRRRVIQVTEQGISADLMPHLSQLESSLEEQLLELRNAARTGFFKALEEDALIDIIEEKENVVIECDNQIKLAATYLESISDEVAKGNASTLRIDREATSKSGITHITLKSLKIWALKEFGISLDPFSAQKTAIYAPQQQQELPAEEIQQIDDQSNQREDWPSPIKAKTFKITTAFLIDAFAKTSKDFLKKDNTPNINAIAKHLENLAKEANDDNPVLGQSSETIRRSLAESIGTRKLTLHEKKQ</sequence>
<organism evidence="1 2">
    <name type="scientific">Nitrosomonas ureae</name>
    <dbReference type="NCBI Taxonomy" id="44577"/>
    <lineage>
        <taxon>Bacteria</taxon>
        <taxon>Pseudomonadati</taxon>
        <taxon>Pseudomonadota</taxon>
        <taxon>Betaproteobacteria</taxon>
        <taxon>Nitrosomonadales</taxon>
        <taxon>Nitrosomonadaceae</taxon>
        <taxon>Nitrosomonas</taxon>
    </lineage>
</organism>
<dbReference type="EMBL" id="QAOL01000053">
    <property type="protein sequence ID" value="PTQ79283.1"/>
    <property type="molecule type" value="Genomic_DNA"/>
</dbReference>
<proteinExistence type="predicted"/>
<dbReference type="RefSeq" id="WP_107787953.1">
    <property type="nucleotide sequence ID" value="NZ_QAOL01000053.1"/>
</dbReference>
<dbReference type="AlphaFoldDB" id="A0A2T5I629"/>
<comment type="caution">
    <text evidence="1">The sequence shown here is derived from an EMBL/GenBank/DDBJ whole genome shotgun (WGS) entry which is preliminary data.</text>
</comment>
<protein>
    <submittedName>
        <fullName evidence="1">Uncharacterized protein</fullName>
    </submittedName>
</protein>
<accession>A0A2T5I629</accession>
<dbReference type="Proteomes" id="UP000244110">
    <property type="component" value="Unassembled WGS sequence"/>
</dbReference>
<evidence type="ECO:0000313" key="1">
    <source>
        <dbReference type="EMBL" id="PTQ79283.1"/>
    </source>
</evidence>
<gene>
    <name evidence="1" type="ORF">C8R28_105315</name>
</gene>
<evidence type="ECO:0000313" key="2">
    <source>
        <dbReference type="Proteomes" id="UP000244110"/>
    </source>
</evidence>